<dbReference type="Pfam" id="PF13480">
    <property type="entry name" value="Acetyltransf_6"/>
    <property type="match status" value="1"/>
</dbReference>
<dbReference type="PANTHER" id="PTHR36174:SF1">
    <property type="entry name" value="LIPID II:GLYCINE GLYCYLTRANSFERASE"/>
    <property type="match status" value="1"/>
</dbReference>
<accession>A0A538T1R5</accession>
<dbReference type="GO" id="GO:0071555">
    <property type="term" value="P:cell wall organization"/>
    <property type="evidence" value="ECO:0007669"/>
    <property type="project" value="UniProtKB-KW"/>
</dbReference>
<dbReference type="InterPro" id="IPR016181">
    <property type="entry name" value="Acyl_CoA_acyltransferase"/>
</dbReference>
<keyword evidence="2 9" id="KW-0808">Transferase</keyword>
<organism evidence="9 11">
    <name type="scientific">Eiseniibacteriota bacterium</name>
    <dbReference type="NCBI Taxonomy" id="2212470"/>
    <lineage>
        <taxon>Bacteria</taxon>
        <taxon>Candidatus Eiseniibacteriota</taxon>
    </lineage>
</organism>
<dbReference type="InterPro" id="IPR003447">
    <property type="entry name" value="FEMABX"/>
</dbReference>
<gene>
    <name evidence="8" type="ORF">E6K71_05455</name>
    <name evidence="9" type="ORF">E6K75_06650</name>
</gene>
<protein>
    <submittedName>
        <fullName evidence="9">GNAT family N-acetyltransferase</fullName>
    </submittedName>
</protein>
<evidence type="ECO:0000313" key="11">
    <source>
        <dbReference type="Proteomes" id="UP000320913"/>
    </source>
</evidence>
<evidence type="ECO:0000256" key="2">
    <source>
        <dbReference type="ARBA" id="ARBA00022679"/>
    </source>
</evidence>
<sequence>MKLQSAVQVEAPPDRDAWNALVAGAPEATVFHTSAWAELWTREWRGARWVAFVLEDEAGYAGGIPAIVRNRGIGRTVFSMPYGTYGGPLLRPGHPDPAAARLELLLAFARRAGSRWTLRSEMTWYQGSVPEIPASLQPSESFTHVLPLSEDFETVARGFHPSARRLVRQAEESGLTIRAASGEEDVRTFYDLASRTVRRRGGNPKPYSLYGRIHRELVPQGLARYHLVHHGEKPIAGSLHLFHEGVATNWLPVSLESSWHLRPNNFLIARTLETLCGAGYVEYNFGASPHDAPGLIRFKESWGATPRPLAVAGRRSSVHRKLRG</sequence>
<comment type="similarity">
    <text evidence="1">Belongs to the FemABX family.</text>
</comment>
<dbReference type="Proteomes" id="UP000320913">
    <property type="component" value="Unassembled WGS sequence"/>
</dbReference>
<evidence type="ECO:0000256" key="5">
    <source>
        <dbReference type="ARBA" id="ARBA00023315"/>
    </source>
</evidence>
<dbReference type="EMBL" id="VBOV01000165">
    <property type="protein sequence ID" value="TMQ57562.1"/>
    <property type="molecule type" value="Genomic_DNA"/>
</dbReference>
<dbReference type="InterPro" id="IPR038740">
    <property type="entry name" value="BioF2-like_GNAT_dom"/>
</dbReference>
<dbReference type="Gene3D" id="3.40.630.30">
    <property type="match status" value="2"/>
</dbReference>
<comment type="caution">
    <text evidence="9">The sequence shown here is derived from an EMBL/GenBank/DDBJ whole genome shotgun (WGS) entry which is preliminary data.</text>
</comment>
<dbReference type="InterPro" id="IPR050644">
    <property type="entry name" value="PG_Glycine_Bridge_Synth"/>
</dbReference>
<evidence type="ECO:0000256" key="6">
    <source>
        <dbReference type="ARBA" id="ARBA00023316"/>
    </source>
</evidence>
<feature type="domain" description="BioF2-like acetyltransferase" evidence="7">
    <location>
        <begin position="163"/>
        <end position="289"/>
    </location>
</feature>
<dbReference type="PROSITE" id="PS51191">
    <property type="entry name" value="FEMABX"/>
    <property type="match status" value="1"/>
</dbReference>
<dbReference type="GO" id="GO:0009252">
    <property type="term" value="P:peptidoglycan biosynthetic process"/>
    <property type="evidence" value="ECO:0007669"/>
    <property type="project" value="UniProtKB-KW"/>
</dbReference>
<dbReference type="SUPFAM" id="SSF55729">
    <property type="entry name" value="Acyl-CoA N-acyltransferases (Nat)"/>
    <property type="match status" value="1"/>
</dbReference>
<evidence type="ECO:0000256" key="4">
    <source>
        <dbReference type="ARBA" id="ARBA00022984"/>
    </source>
</evidence>
<evidence type="ECO:0000256" key="3">
    <source>
        <dbReference type="ARBA" id="ARBA00022960"/>
    </source>
</evidence>
<reference evidence="10 11" key="1">
    <citation type="journal article" date="2019" name="Nat. Microbiol.">
        <title>Mediterranean grassland soil C-N compound turnover is dependent on rainfall and depth, and is mediated by genomically divergent microorganisms.</title>
        <authorList>
            <person name="Diamond S."/>
            <person name="Andeer P.F."/>
            <person name="Li Z."/>
            <person name="Crits-Christoph A."/>
            <person name="Burstein D."/>
            <person name="Anantharaman K."/>
            <person name="Lane K.R."/>
            <person name="Thomas B.C."/>
            <person name="Pan C."/>
            <person name="Northen T.R."/>
            <person name="Banfield J.F."/>
        </authorList>
    </citation>
    <scope>NUCLEOTIDE SEQUENCE [LARGE SCALE GENOMIC DNA]</scope>
    <source>
        <strain evidence="8">WS_1</strain>
        <strain evidence="9">WS_5</strain>
    </source>
</reference>
<name>A0A538T1R5_UNCEI</name>
<dbReference type="PANTHER" id="PTHR36174">
    <property type="entry name" value="LIPID II:GLYCINE GLYCYLTRANSFERASE"/>
    <property type="match status" value="1"/>
</dbReference>
<evidence type="ECO:0000313" key="9">
    <source>
        <dbReference type="EMBL" id="TMQ57562.1"/>
    </source>
</evidence>
<keyword evidence="6" id="KW-0961">Cell wall biogenesis/degradation</keyword>
<dbReference type="EMBL" id="VBOR01000060">
    <property type="protein sequence ID" value="TMQ49187.1"/>
    <property type="molecule type" value="Genomic_DNA"/>
</dbReference>
<evidence type="ECO:0000256" key="1">
    <source>
        <dbReference type="ARBA" id="ARBA00009943"/>
    </source>
</evidence>
<dbReference type="AlphaFoldDB" id="A0A538T1R5"/>
<evidence type="ECO:0000313" key="10">
    <source>
        <dbReference type="Proteomes" id="UP000316292"/>
    </source>
</evidence>
<evidence type="ECO:0000313" key="8">
    <source>
        <dbReference type="EMBL" id="TMQ49187.1"/>
    </source>
</evidence>
<dbReference type="GO" id="GO:0016755">
    <property type="term" value="F:aminoacyltransferase activity"/>
    <property type="evidence" value="ECO:0007669"/>
    <property type="project" value="InterPro"/>
</dbReference>
<evidence type="ECO:0000259" key="7">
    <source>
        <dbReference type="Pfam" id="PF13480"/>
    </source>
</evidence>
<keyword evidence="5" id="KW-0012">Acyltransferase</keyword>
<dbReference type="GO" id="GO:0008360">
    <property type="term" value="P:regulation of cell shape"/>
    <property type="evidence" value="ECO:0007669"/>
    <property type="project" value="UniProtKB-KW"/>
</dbReference>
<dbReference type="Proteomes" id="UP000316292">
    <property type="component" value="Unassembled WGS sequence"/>
</dbReference>
<keyword evidence="4" id="KW-0573">Peptidoglycan synthesis</keyword>
<proteinExistence type="inferred from homology"/>
<keyword evidence="3" id="KW-0133">Cell shape</keyword>